<evidence type="ECO:0000313" key="3">
    <source>
        <dbReference type="EMBL" id="CAD1475097.1"/>
    </source>
</evidence>
<dbReference type="GO" id="GO:0010507">
    <property type="term" value="P:negative regulation of autophagy"/>
    <property type="evidence" value="ECO:0007669"/>
    <property type="project" value="TreeGrafter"/>
</dbReference>
<protein>
    <recommendedName>
        <fullName evidence="2">Myotubularin phosphatase domain-containing protein</fullName>
    </recommendedName>
</protein>
<name>A0A6V7H6D5_9HYME</name>
<dbReference type="GO" id="GO:0046856">
    <property type="term" value="P:phosphatidylinositol dephosphorylation"/>
    <property type="evidence" value="ECO:0007669"/>
    <property type="project" value="TreeGrafter"/>
</dbReference>
<keyword evidence="4" id="KW-1185">Reference proteome</keyword>
<dbReference type="PANTHER" id="PTHR10807:SF73">
    <property type="entry name" value="LD06050P"/>
    <property type="match status" value="1"/>
</dbReference>
<organism evidence="3 4">
    <name type="scientific">Heterotrigona itama</name>
    <dbReference type="NCBI Taxonomy" id="395501"/>
    <lineage>
        <taxon>Eukaryota</taxon>
        <taxon>Metazoa</taxon>
        <taxon>Ecdysozoa</taxon>
        <taxon>Arthropoda</taxon>
        <taxon>Hexapoda</taxon>
        <taxon>Insecta</taxon>
        <taxon>Pterygota</taxon>
        <taxon>Neoptera</taxon>
        <taxon>Endopterygota</taxon>
        <taxon>Hymenoptera</taxon>
        <taxon>Apocrita</taxon>
        <taxon>Aculeata</taxon>
        <taxon>Apoidea</taxon>
        <taxon>Anthophila</taxon>
        <taxon>Apidae</taxon>
        <taxon>Heterotrigona</taxon>
    </lineage>
</organism>
<comment type="similarity">
    <text evidence="1">Belongs to the protein-tyrosine phosphatase family. Non-receptor class myotubularin subfamily.</text>
</comment>
<feature type="domain" description="Myotubularin phosphatase" evidence="2">
    <location>
        <begin position="162"/>
        <end position="539"/>
    </location>
</feature>
<dbReference type="Pfam" id="PF06602">
    <property type="entry name" value="Myotub-related"/>
    <property type="match status" value="1"/>
</dbReference>
<evidence type="ECO:0000259" key="2">
    <source>
        <dbReference type="PROSITE" id="PS51339"/>
    </source>
</evidence>
<dbReference type="AlphaFoldDB" id="A0A6V7H6D5"/>
<dbReference type="InterPro" id="IPR029021">
    <property type="entry name" value="Prot-tyrosine_phosphatase-like"/>
</dbReference>
<dbReference type="InterPro" id="IPR048994">
    <property type="entry name" value="PH-GRAM_MTMR6-9"/>
</dbReference>
<dbReference type="InterPro" id="IPR011993">
    <property type="entry name" value="PH-like_dom_sf"/>
</dbReference>
<dbReference type="CDD" id="cd14536">
    <property type="entry name" value="PTP-MTMR9"/>
    <property type="match status" value="1"/>
</dbReference>
<evidence type="ECO:0000256" key="1">
    <source>
        <dbReference type="ARBA" id="ARBA00007471"/>
    </source>
</evidence>
<dbReference type="Pfam" id="PF21098">
    <property type="entry name" value="PH-GRAM_MTMR6-like"/>
    <property type="match status" value="1"/>
</dbReference>
<dbReference type="CDD" id="cd13211">
    <property type="entry name" value="PH-GRAM_MTMR9"/>
    <property type="match status" value="1"/>
</dbReference>
<dbReference type="InterPro" id="IPR030564">
    <property type="entry name" value="Myotubularin"/>
</dbReference>
<dbReference type="GO" id="GO:0019903">
    <property type="term" value="F:protein phosphatase binding"/>
    <property type="evidence" value="ECO:0007669"/>
    <property type="project" value="TreeGrafter"/>
</dbReference>
<dbReference type="InterPro" id="IPR010569">
    <property type="entry name" value="Myotubularin-like_Pase_dom"/>
</dbReference>
<gene>
    <name evidence="3" type="ORF">MHI_LOCUS520275</name>
</gene>
<dbReference type="Gene3D" id="2.30.29.30">
    <property type="entry name" value="Pleckstrin-homology domain (PH domain)/Phosphotyrosine-binding domain (PTB)"/>
    <property type="match status" value="1"/>
</dbReference>
<dbReference type="GO" id="GO:0005737">
    <property type="term" value="C:cytoplasm"/>
    <property type="evidence" value="ECO:0007669"/>
    <property type="project" value="TreeGrafter"/>
</dbReference>
<evidence type="ECO:0000313" key="4">
    <source>
        <dbReference type="Proteomes" id="UP000752696"/>
    </source>
</evidence>
<dbReference type="EMBL" id="CAJDYZ010008186">
    <property type="protein sequence ID" value="CAD1475097.1"/>
    <property type="molecule type" value="Genomic_DNA"/>
</dbReference>
<dbReference type="PROSITE" id="PS51339">
    <property type="entry name" value="PPASE_MYOTUBULARIN"/>
    <property type="match status" value="1"/>
</dbReference>
<comment type="caution">
    <text evidence="3">The sequence shown here is derived from an EMBL/GenBank/DDBJ whole genome shotgun (WGS) entry which is preliminary data.</text>
</comment>
<dbReference type="SUPFAM" id="SSF52799">
    <property type="entry name" value="(Phosphotyrosine protein) phosphatases II"/>
    <property type="match status" value="1"/>
</dbReference>
<feature type="non-terminal residue" evidence="3">
    <location>
        <position position="1"/>
    </location>
</feature>
<dbReference type="PANTHER" id="PTHR10807">
    <property type="entry name" value="MYOTUBULARIN-RELATED"/>
    <property type="match status" value="1"/>
</dbReference>
<reference evidence="3" key="1">
    <citation type="submission" date="2020-07" db="EMBL/GenBank/DDBJ databases">
        <authorList>
            <person name="Nazaruddin N."/>
        </authorList>
    </citation>
    <scope>NUCLEOTIDE SEQUENCE</scope>
</reference>
<sequence length="611" mass="69622">TITLGYVDYQHHLYLFLFIININNLDSKRIMELGDLILIPKLDNVILVDKSDGNGKSIDGRLCISSHHLLWSSRQDNGQELWLLYRSIDLIEKKLNAQSPGGSIILKCKNFHILQLDINSTDDLTNVALSIEMLTSQEQTLQYPFFNRPQATNNSIIQMEDGWTAFAPVSEWSRLLTAYADEWRISYLNKDYKVCNSYPSAVIVPRQIEDKIIISSANFRDGGRFPVLCYRHEGGSILLRSSQPMCSTNNKRCKEDERLLNAVLGPGRRGYIIDTRSISQAQSSRAKGGGTEIDAAYPQWRKVHKAVPRPHELADSFFKLIEACNDITCSTSQWISKLDNSGWLSAIQSALNAACVTAQCLHQEVAAVLVHGSAGRDSTLVVTSLAQAILNPDCRTVRGLQALIEREWIQAGHQFFSRTRYGPYHPSNSQSSTHAPTFLLFLDCLYQLHYQFQFSFEYTVELLIELYNHAYFSNYGTFLGDSEAERVKLRLSERTCSLWSYINQPEMLEKWLNPLYEPNSGVIWPSVAPISIQLWKELYLGHTSVAPWKSLLSWIKQIKQNYMAVRKIASQLQIQIKRAIEEMRSNSDICYEEENQEHICIAQLSLESQST</sequence>
<dbReference type="OrthoDB" id="271628at2759"/>
<accession>A0A6V7H6D5</accession>
<dbReference type="Proteomes" id="UP000752696">
    <property type="component" value="Unassembled WGS sequence"/>
</dbReference>
<dbReference type="SUPFAM" id="SSF50729">
    <property type="entry name" value="PH domain-like"/>
    <property type="match status" value="1"/>
</dbReference>
<proteinExistence type="inferred from homology"/>